<protein>
    <submittedName>
        <fullName evidence="2">Uncharacterized protein</fullName>
    </submittedName>
</protein>
<comment type="caution">
    <text evidence="2">The sequence shown here is derived from an EMBL/GenBank/DDBJ whole genome shotgun (WGS) entry which is preliminary data.</text>
</comment>
<feature type="region of interest" description="Disordered" evidence="1">
    <location>
        <begin position="1"/>
        <end position="25"/>
    </location>
</feature>
<gene>
    <name evidence="2" type="ORF">CAL65_18315</name>
</gene>
<proteinExistence type="predicted"/>
<name>A0A3E0WL38_9GAMM</name>
<sequence>MARTEGIETGIQNNRPTEAGLPTHADSLLAYTDHLLNLLNDDEANSAGDDASAEQEADARERRLS</sequence>
<evidence type="ECO:0000313" key="3">
    <source>
        <dbReference type="Proteomes" id="UP000256763"/>
    </source>
</evidence>
<keyword evidence="3" id="KW-1185">Reference proteome</keyword>
<evidence type="ECO:0000256" key="1">
    <source>
        <dbReference type="SAM" id="MobiDB-lite"/>
    </source>
</evidence>
<evidence type="ECO:0000313" key="2">
    <source>
        <dbReference type="EMBL" id="RFA33119.1"/>
    </source>
</evidence>
<dbReference type="EMBL" id="NFZW01000023">
    <property type="protein sequence ID" value="RFA33119.1"/>
    <property type="molecule type" value="Genomic_DNA"/>
</dbReference>
<dbReference type="RefSeq" id="WP_116303563.1">
    <property type="nucleotide sequence ID" value="NZ_NFZV01000024.1"/>
</dbReference>
<feature type="region of interest" description="Disordered" evidence="1">
    <location>
        <begin position="42"/>
        <end position="65"/>
    </location>
</feature>
<dbReference type="AlphaFoldDB" id="A0A3E0WL38"/>
<reference evidence="3" key="1">
    <citation type="submission" date="2017-05" db="EMBL/GenBank/DDBJ databases">
        <authorList>
            <person name="Sharma S."/>
            <person name="Sidhu C."/>
            <person name="Pinnaka A.K."/>
        </authorList>
    </citation>
    <scope>NUCLEOTIDE SEQUENCE [LARGE SCALE GENOMIC DNA]</scope>
    <source>
        <strain evidence="3">AK93</strain>
    </source>
</reference>
<dbReference type="Proteomes" id="UP000256763">
    <property type="component" value="Unassembled WGS sequence"/>
</dbReference>
<organism evidence="2 3">
    <name type="scientific">Alkalilimnicola ehrlichii</name>
    <dbReference type="NCBI Taxonomy" id="351052"/>
    <lineage>
        <taxon>Bacteria</taxon>
        <taxon>Pseudomonadati</taxon>
        <taxon>Pseudomonadota</taxon>
        <taxon>Gammaproteobacteria</taxon>
        <taxon>Chromatiales</taxon>
        <taxon>Ectothiorhodospiraceae</taxon>
        <taxon>Alkalilimnicola</taxon>
    </lineage>
</organism>
<accession>A0A3E0WL38</accession>